<gene>
    <name evidence="2" type="ORF">BDD26_3020</name>
</gene>
<organism evidence="2 3">
    <name type="scientific">Xenorhabdus cabanillasii</name>
    <dbReference type="NCBI Taxonomy" id="351673"/>
    <lineage>
        <taxon>Bacteria</taxon>
        <taxon>Pseudomonadati</taxon>
        <taxon>Pseudomonadota</taxon>
        <taxon>Gammaproteobacteria</taxon>
        <taxon>Enterobacterales</taxon>
        <taxon>Morganellaceae</taxon>
        <taxon>Xenorhabdus</taxon>
    </lineage>
</organism>
<dbReference type="GO" id="GO:0016747">
    <property type="term" value="F:acyltransferase activity, transferring groups other than amino-acyl groups"/>
    <property type="evidence" value="ECO:0007669"/>
    <property type="project" value="InterPro"/>
</dbReference>
<reference evidence="2 3" key="1">
    <citation type="submission" date="2018-08" db="EMBL/GenBank/DDBJ databases">
        <title>Genomic Encyclopedia of Archaeal and Bacterial Type Strains, Phase II (KMG-II): from individual species to whole genera.</title>
        <authorList>
            <person name="Goeker M."/>
        </authorList>
    </citation>
    <scope>NUCLEOTIDE SEQUENCE [LARGE SCALE GENOMIC DNA]</scope>
    <source>
        <strain evidence="2 3">DSM 17905</strain>
    </source>
</reference>
<dbReference type="EMBL" id="QTUB01000001">
    <property type="protein sequence ID" value="REF28151.1"/>
    <property type="molecule type" value="Genomic_DNA"/>
</dbReference>
<feature type="domain" description="N-acetyltransferase" evidence="1">
    <location>
        <begin position="2"/>
        <end position="149"/>
    </location>
</feature>
<accession>A0A3D9UTW3</accession>
<dbReference type="CDD" id="cd04301">
    <property type="entry name" value="NAT_SF"/>
    <property type="match status" value="1"/>
</dbReference>
<dbReference type="InterPro" id="IPR016181">
    <property type="entry name" value="Acyl_CoA_acyltransferase"/>
</dbReference>
<keyword evidence="2" id="KW-0808">Transferase</keyword>
<dbReference type="InterPro" id="IPR000182">
    <property type="entry name" value="GNAT_dom"/>
</dbReference>
<evidence type="ECO:0000313" key="3">
    <source>
        <dbReference type="Proteomes" id="UP000256294"/>
    </source>
</evidence>
<evidence type="ECO:0000259" key="1">
    <source>
        <dbReference type="PROSITE" id="PS51186"/>
    </source>
</evidence>
<dbReference type="SUPFAM" id="SSF55729">
    <property type="entry name" value="Acyl-CoA N-acyltransferases (Nat)"/>
    <property type="match status" value="1"/>
</dbReference>
<dbReference type="Proteomes" id="UP000256294">
    <property type="component" value="Unassembled WGS sequence"/>
</dbReference>
<name>A0A3D9UTW3_9GAMM</name>
<dbReference type="PROSITE" id="PS51186">
    <property type="entry name" value="GNAT"/>
    <property type="match status" value="1"/>
</dbReference>
<keyword evidence="3" id="KW-1185">Reference proteome</keyword>
<proteinExistence type="predicted"/>
<comment type="caution">
    <text evidence="2">The sequence shown here is derived from an EMBL/GenBank/DDBJ whole genome shotgun (WGS) entry which is preliminary data.</text>
</comment>
<dbReference type="Pfam" id="PF00583">
    <property type="entry name" value="Acetyltransf_1"/>
    <property type="match status" value="1"/>
</dbReference>
<dbReference type="Gene3D" id="3.40.630.30">
    <property type="match status" value="1"/>
</dbReference>
<evidence type="ECO:0000313" key="2">
    <source>
        <dbReference type="EMBL" id="REF28151.1"/>
    </source>
</evidence>
<dbReference type="AlphaFoldDB" id="A0A3D9UTW3"/>
<sequence length="149" mass="17418">MIEIREIDRDNLFDICELTSNKDGIGTVMEEYICCNAISIAEAKFFPEFKPKALYHNGILIGFFMYKHIEQKPQEVEICRYMLDYKFIGKGLGRMTFEAMLSYFKETGVKTVILMIDDDNLIAKKLYTSFGFVFTGKVLKEEYYYSLDI</sequence>
<protein>
    <submittedName>
        <fullName evidence="2">Diamine N-acetyltransferase</fullName>
    </submittedName>
</protein>
<dbReference type="RefSeq" id="WP_115826949.1">
    <property type="nucleotide sequence ID" value="NZ_QTUB01000001.1"/>
</dbReference>